<feature type="transmembrane region" description="Helical" evidence="1">
    <location>
        <begin position="282"/>
        <end position="303"/>
    </location>
</feature>
<evidence type="ECO:0000313" key="3">
    <source>
        <dbReference type="Proteomes" id="UP001273505"/>
    </source>
</evidence>
<protein>
    <submittedName>
        <fullName evidence="2">Uncharacterized protein</fullName>
    </submittedName>
</protein>
<evidence type="ECO:0000313" key="2">
    <source>
        <dbReference type="EMBL" id="MDX6849953.1"/>
    </source>
</evidence>
<keyword evidence="1" id="KW-0472">Membrane</keyword>
<dbReference type="RefSeq" id="WP_302721843.1">
    <property type="nucleotide sequence ID" value="NZ_JAULRU010000418.1"/>
</dbReference>
<feature type="transmembrane region" description="Helical" evidence="1">
    <location>
        <begin position="237"/>
        <end position="261"/>
    </location>
</feature>
<feature type="transmembrane region" description="Helical" evidence="1">
    <location>
        <begin position="332"/>
        <end position="356"/>
    </location>
</feature>
<organism evidence="2 3">
    <name type="scientific">Gilvimarinus gilvus</name>
    <dbReference type="NCBI Taxonomy" id="3058038"/>
    <lineage>
        <taxon>Bacteria</taxon>
        <taxon>Pseudomonadati</taxon>
        <taxon>Pseudomonadota</taxon>
        <taxon>Gammaproteobacteria</taxon>
        <taxon>Cellvibrionales</taxon>
        <taxon>Cellvibrionaceae</taxon>
        <taxon>Gilvimarinus</taxon>
    </lineage>
</organism>
<evidence type="ECO:0000256" key="1">
    <source>
        <dbReference type="SAM" id="Phobius"/>
    </source>
</evidence>
<reference evidence="2 3" key="1">
    <citation type="submission" date="2023-11" db="EMBL/GenBank/DDBJ databases">
        <title>Gilvimarinus fulvus sp. nov., isolated from the surface of Kelp.</title>
        <authorList>
            <person name="Sun Y.Y."/>
            <person name="Gong Y."/>
            <person name="Du Z.J."/>
        </authorList>
    </citation>
    <scope>NUCLEOTIDE SEQUENCE [LARGE SCALE GENOMIC DNA]</scope>
    <source>
        <strain evidence="2 3">SDUM040013</strain>
    </source>
</reference>
<sequence>MSDSSTDSATLGQSDNEQSQLLADIAKRPPLARAVGYVRLSGPGWLQGAMTLGGGSAIASLTIGGVYGYELLWVQPLAMLIGCIMLFALSHQTLTTGERPFKAMSRIHPALAWGWALAALASSIIWGFSHYPLSAGMAEEVVTVTTGFQLDDGNARELYLFALAIIVWAFCAYTAWHYGKGGSTVRLFENGIKWLSILTVLAFAFVVVTASWNGQVDWLRVLHGFVPGNLPTDSDGVMTIMAALGAAVGINMTFVYGYTLLNRGWGKAQRELSRYDIIMGLVLPYVLVTSLISIAAAGALSSIDTDISGKLSPAMASQIFVQAGLGEVPARLIFSLGILGMAVGSLVMHMLTCGFAASEMFGWPTNSLRYRLALLLPTPAVLGVFVWSSMGAYVVLPTSAICGVLLPIAYIGWLLLNNRRDYLGDDMPAGRKRTIYNAAMLLCILTVIASVLYTTSVKLGWL</sequence>
<keyword evidence="1" id="KW-1133">Transmembrane helix</keyword>
<feature type="transmembrane region" description="Helical" evidence="1">
    <location>
        <begin position="393"/>
        <end position="415"/>
    </location>
</feature>
<feature type="transmembrane region" description="Helical" evidence="1">
    <location>
        <begin position="191"/>
        <end position="212"/>
    </location>
</feature>
<accession>A0ABU4S2A7</accession>
<feature type="transmembrane region" description="Helical" evidence="1">
    <location>
        <begin position="368"/>
        <end position="387"/>
    </location>
</feature>
<gene>
    <name evidence="2" type="ORF">SCD92_11330</name>
</gene>
<comment type="caution">
    <text evidence="2">The sequence shown here is derived from an EMBL/GenBank/DDBJ whole genome shotgun (WGS) entry which is preliminary data.</text>
</comment>
<feature type="transmembrane region" description="Helical" evidence="1">
    <location>
        <begin position="158"/>
        <end position="179"/>
    </location>
</feature>
<feature type="transmembrane region" description="Helical" evidence="1">
    <location>
        <begin position="435"/>
        <end position="453"/>
    </location>
</feature>
<keyword evidence="3" id="KW-1185">Reference proteome</keyword>
<dbReference type="EMBL" id="JAXAFO010000017">
    <property type="protein sequence ID" value="MDX6849953.1"/>
    <property type="molecule type" value="Genomic_DNA"/>
</dbReference>
<feature type="transmembrane region" description="Helical" evidence="1">
    <location>
        <begin position="71"/>
        <end position="89"/>
    </location>
</feature>
<keyword evidence="1" id="KW-0812">Transmembrane</keyword>
<feature type="transmembrane region" description="Helical" evidence="1">
    <location>
        <begin position="110"/>
        <end position="128"/>
    </location>
</feature>
<dbReference type="Proteomes" id="UP001273505">
    <property type="component" value="Unassembled WGS sequence"/>
</dbReference>
<name>A0ABU4S2A7_9GAMM</name>
<proteinExistence type="predicted"/>